<dbReference type="AlphaFoldDB" id="A0A0L7L0I1"/>
<dbReference type="GO" id="GO:0001653">
    <property type="term" value="F:peptide receptor activity"/>
    <property type="evidence" value="ECO:0007669"/>
    <property type="project" value="TreeGrafter"/>
</dbReference>
<dbReference type="Pfam" id="PF07714">
    <property type="entry name" value="PK_Tyr_Ser-Thr"/>
    <property type="match status" value="1"/>
</dbReference>
<keyword evidence="9" id="KW-0456">Lyase</keyword>
<protein>
    <recommendedName>
        <fullName evidence="3">guanylate cyclase</fullName>
        <ecNumber evidence="3">4.6.1.2</ecNumber>
    </recommendedName>
</protein>
<evidence type="ECO:0000313" key="15">
    <source>
        <dbReference type="EMBL" id="KOB68920.1"/>
    </source>
</evidence>
<sequence>MDPSKPPGLYPLAVLYKLAPEVRFLRELKWPGGQPPLSEPPCGFRGEKCVSHIGAWALGASGGTLVLLVLAALALYRGWRYEQELDSLLWKIDFRDLHLPDEEQQANKLSSAGAIASPPSAGEKNGSTGGVRSSQVSLSSNPDLDFRYSAIFTEVAFYRGRLLAVKRMRDLQHDNVNGFVGACIEPPNVCALSEYCTRGSLKDILENEDIKLDNMFIASLVGDIIRGMIFIHESPLQFHGALRPSNCLVDARWVVKLADFGLKEFRRGELPPSDATEGVSSPAEWRRGSPPSDVYAFALVLFELHSRRGPFGADAPPAPALLRRLATPDPAPYRPPLESLAGRFDCVRECCCECWAEDELTRPDFKAIRTRLRPLRKGMKANIFDNMIAMMEKYANNLEALLKRGRRVLPESYDSVTIYFSDIVGFTAMSAESTPLQYRSLTDLFWQVSGLPIRNGIVHAGEVASMALALLSATRAFRVRHRPEHRLLLRVGLHSGPVCAGVVGLKMPRYCLFGDT</sequence>
<evidence type="ECO:0000256" key="7">
    <source>
        <dbReference type="ARBA" id="ARBA00023136"/>
    </source>
</evidence>
<evidence type="ECO:0000256" key="12">
    <source>
        <dbReference type="SAM" id="Phobius"/>
    </source>
</evidence>
<dbReference type="PROSITE" id="PS50011">
    <property type="entry name" value="PROTEIN_KINASE_DOM"/>
    <property type="match status" value="1"/>
</dbReference>
<organism evidence="15 16">
    <name type="scientific">Operophtera brumata</name>
    <name type="common">Winter moth</name>
    <name type="synonym">Phalaena brumata</name>
    <dbReference type="NCBI Taxonomy" id="104452"/>
    <lineage>
        <taxon>Eukaryota</taxon>
        <taxon>Metazoa</taxon>
        <taxon>Ecdysozoa</taxon>
        <taxon>Arthropoda</taxon>
        <taxon>Hexapoda</taxon>
        <taxon>Insecta</taxon>
        <taxon>Pterygota</taxon>
        <taxon>Neoptera</taxon>
        <taxon>Endopterygota</taxon>
        <taxon>Lepidoptera</taxon>
        <taxon>Glossata</taxon>
        <taxon>Ditrysia</taxon>
        <taxon>Geometroidea</taxon>
        <taxon>Geometridae</taxon>
        <taxon>Larentiinae</taxon>
        <taxon>Operophtera</taxon>
    </lineage>
</organism>
<dbReference type="GO" id="GO:0007168">
    <property type="term" value="P:receptor guanylyl cyclase signaling pathway"/>
    <property type="evidence" value="ECO:0007669"/>
    <property type="project" value="TreeGrafter"/>
</dbReference>
<evidence type="ECO:0000256" key="11">
    <source>
        <dbReference type="SAM" id="MobiDB-lite"/>
    </source>
</evidence>
<dbReference type="InterPro" id="IPR029787">
    <property type="entry name" value="Nucleotide_cyclase"/>
</dbReference>
<accession>A0A0L7L0I1</accession>
<gene>
    <name evidence="15" type="ORF">OBRU01_17552</name>
</gene>
<feature type="compositionally biased region" description="Polar residues" evidence="11">
    <location>
        <begin position="130"/>
        <end position="139"/>
    </location>
</feature>
<evidence type="ECO:0000256" key="1">
    <source>
        <dbReference type="ARBA" id="ARBA00001436"/>
    </source>
</evidence>
<keyword evidence="5" id="KW-0547">Nucleotide-binding</keyword>
<dbReference type="GO" id="GO:0004016">
    <property type="term" value="F:adenylate cyclase activity"/>
    <property type="evidence" value="ECO:0007669"/>
    <property type="project" value="TreeGrafter"/>
</dbReference>
<comment type="caution">
    <text evidence="15">The sequence shown here is derived from an EMBL/GenBank/DDBJ whole genome shotgun (WGS) entry which is preliminary data.</text>
</comment>
<dbReference type="CDD" id="cd07302">
    <property type="entry name" value="CHD"/>
    <property type="match status" value="1"/>
</dbReference>
<evidence type="ECO:0000256" key="3">
    <source>
        <dbReference type="ARBA" id="ARBA00012202"/>
    </source>
</evidence>
<dbReference type="EMBL" id="JTDY01003845">
    <property type="protein sequence ID" value="KOB68920.1"/>
    <property type="molecule type" value="Genomic_DNA"/>
</dbReference>
<dbReference type="InterPro" id="IPR001054">
    <property type="entry name" value="A/G_cyclase"/>
</dbReference>
<feature type="compositionally biased region" description="Low complexity" evidence="11">
    <location>
        <begin position="110"/>
        <end position="122"/>
    </location>
</feature>
<dbReference type="STRING" id="104452.A0A0L7L0I1"/>
<evidence type="ECO:0000256" key="5">
    <source>
        <dbReference type="ARBA" id="ARBA00022741"/>
    </source>
</evidence>
<evidence type="ECO:0000259" key="14">
    <source>
        <dbReference type="PROSITE" id="PS50125"/>
    </source>
</evidence>
<dbReference type="GO" id="GO:0004383">
    <property type="term" value="F:guanylate cyclase activity"/>
    <property type="evidence" value="ECO:0007669"/>
    <property type="project" value="UniProtKB-EC"/>
</dbReference>
<dbReference type="SMART" id="SM00044">
    <property type="entry name" value="CYCc"/>
    <property type="match status" value="1"/>
</dbReference>
<reference evidence="15 16" key="1">
    <citation type="journal article" date="2015" name="Genome Biol. Evol.">
        <title>The genome of winter moth (Operophtera brumata) provides a genomic perspective on sexual dimorphism and phenology.</title>
        <authorList>
            <person name="Derks M.F."/>
            <person name="Smit S."/>
            <person name="Salis L."/>
            <person name="Schijlen E."/>
            <person name="Bossers A."/>
            <person name="Mateman C."/>
            <person name="Pijl A.S."/>
            <person name="de Ridder D."/>
            <person name="Groenen M.A."/>
            <person name="Visser M.E."/>
            <person name="Megens H.J."/>
        </authorList>
    </citation>
    <scope>NUCLEOTIDE SEQUENCE [LARGE SCALE GENOMIC DNA]</scope>
    <source>
        <strain evidence="15">WM2013NL</strain>
        <tissue evidence="15">Head and thorax</tissue>
    </source>
</reference>
<keyword evidence="8" id="KW-0325">Glycoprotein</keyword>
<dbReference type="EC" id="4.6.1.2" evidence="3"/>
<feature type="region of interest" description="Disordered" evidence="11">
    <location>
        <begin position="270"/>
        <end position="289"/>
    </location>
</feature>
<dbReference type="Pfam" id="PF00211">
    <property type="entry name" value="Guanylate_cyc"/>
    <property type="match status" value="2"/>
</dbReference>
<dbReference type="PANTHER" id="PTHR11920:SF335">
    <property type="entry name" value="GUANYLATE CYCLASE"/>
    <property type="match status" value="1"/>
</dbReference>
<feature type="domain" description="Guanylate cyclase" evidence="14">
    <location>
        <begin position="381"/>
        <end position="516"/>
    </location>
</feature>
<dbReference type="PROSITE" id="PS50125">
    <property type="entry name" value="GUANYLATE_CYCLASE_2"/>
    <property type="match status" value="1"/>
</dbReference>
<keyword evidence="16" id="KW-1185">Reference proteome</keyword>
<keyword evidence="7 12" id="KW-0472">Membrane</keyword>
<dbReference type="Gene3D" id="1.10.510.10">
    <property type="entry name" value="Transferase(Phosphotransferase) domain 1"/>
    <property type="match status" value="1"/>
</dbReference>
<dbReference type="PANTHER" id="PTHR11920">
    <property type="entry name" value="GUANYLYL CYCLASE"/>
    <property type="match status" value="1"/>
</dbReference>
<name>A0A0L7L0I1_OPEBR</name>
<dbReference type="GO" id="GO:0005524">
    <property type="term" value="F:ATP binding"/>
    <property type="evidence" value="ECO:0007669"/>
    <property type="project" value="InterPro"/>
</dbReference>
<dbReference type="SUPFAM" id="SSF55073">
    <property type="entry name" value="Nucleotide cyclase"/>
    <property type="match status" value="1"/>
</dbReference>
<keyword evidence="4 12" id="KW-0812">Transmembrane</keyword>
<evidence type="ECO:0000259" key="13">
    <source>
        <dbReference type="PROSITE" id="PS50011"/>
    </source>
</evidence>
<dbReference type="GO" id="GO:0005886">
    <property type="term" value="C:plasma membrane"/>
    <property type="evidence" value="ECO:0007669"/>
    <property type="project" value="TreeGrafter"/>
</dbReference>
<dbReference type="Gene3D" id="3.30.70.1230">
    <property type="entry name" value="Nucleotide cyclase"/>
    <property type="match status" value="2"/>
</dbReference>
<evidence type="ECO:0000256" key="2">
    <source>
        <dbReference type="ARBA" id="ARBA00004167"/>
    </source>
</evidence>
<evidence type="ECO:0000256" key="6">
    <source>
        <dbReference type="ARBA" id="ARBA00022989"/>
    </source>
</evidence>
<dbReference type="InterPro" id="IPR011009">
    <property type="entry name" value="Kinase-like_dom_sf"/>
</dbReference>
<dbReference type="SUPFAM" id="SSF56112">
    <property type="entry name" value="Protein kinase-like (PK-like)"/>
    <property type="match status" value="1"/>
</dbReference>
<feature type="region of interest" description="Disordered" evidence="11">
    <location>
        <begin position="108"/>
        <end position="139"/>
    </location>
</feature>
<comment type="subcellular location">
    <subcellularLocation>
        <location evidence="2">Membrane</location>
        <topology evidence="2">Single-pass membrane protein</topology>
    </subcellularLocation>
</comment>
<evidence type="ECO:0000256" key="9">
    <source>
        <dbReference type="ARBA" id="ARBA00023239"/>
    </source>
</evidence>
<feature type="non-terminal residue" evidence="15">
    <location>
        <position position="516"/>
    </location>
</feature>
<evidence type="ECO:0000256" key="4">
    <source>
        <dbReference type="ARBA" id="ARBA00022692"/>
    </source>
</evidence>
<feature type="domain" description="Protein kinase" evidence="13">
    <location>
        <begin position="104"/>
        <end position="376"/>
    </location>
</feature>
<dbReference type="InterPro" id="IPR001245">
    <property type="entry name" value="Ser-Thr/Tyr_kinase_cat_dom"/>
</dbReference>
<dbReference type="GO" id="GO:0004672">
    <property type="term" value="F:protein kinase activity"/>
    <property type="evidence" value="ECO:0007669"/>
    <property type="project" value="InterPro"/>
</dbReference>
<comment type="catalytic activity">
    <reaction evidence="1">
        <text>GTP = 3',5'-cyclic GMP + diphosphate</text>
        <dbReference type="Rhea" id="RHEA:13665"/>
        <dbReference type="ChEBI" id="CHEBI:33019"/>
        <dbReference type="ChEBI" id="CHEBI:37565"/>
        <dbReference type="ChEBI" id="CHEBI:57746"/>
        <dbReference type="EC" id="4.6.1.2"/>
    </reaction>
</comment>
<evidence type="ECO:0000256" key="10">
    <source>
        <dbReference type="ARBA" id="ARBA00023293"/>
    </source>
</evidence>
<feature type="transmembrane region" description="Helical" evidence="12">
    <location>
        <begin position="53"/>
        <end position="76"/>
    </location>
</feature>
<keyword evidence="10" id="KW-0141">cGMP biosynthesis</keyword>
<evidence type="ECO:0000256" key="8">
    <source>
        <dbReference type="ARBA" id="ARBA00023180"/>
    </source>
</evidence>
<dbReference type="SMART" id="SM00220">
    <property type="entry name" value="S_TKc"/>
    <property type="match status" value="1"/>
</dbReference>
<dbReference type="InterPro" id="IPR050401">
    <property type="entry name" value="Cyclic_nucleotide_synthase"/>
</dbReference>
<dbReference type="GO" id="GO:0035556">
    <property type="term" value="P:intracellular signal transduction"/>
    <property type="evidence" value="ECO:0007669"/>
    <property type="project" value="InterPro"/>
</dbReference>
<evidence type="ECO:0000313" key="16">
    <source>
        <dbReference type="Proteomes" id="UP000037510"/>
    </source>
</evidence>
<keyword evidence="6 12" id="KW-1133">Transmembrane helix</keyword>
<dbReference type="Proteomes" id="UP000037510">
    <property type="component" value="Unassembled WGS sequence"/>
</dbReference>
<proteinExistence type="predicted"/>
<dbReference type="InterPro" id="IPR000719">
    <property type="entry name" value="Prot_kinase_dom"/>
</dbReference>